<dbReference type="RefSeq" id="WP_147133442.1">
    <property type="nucleotide sequence ID" value="NZ_BAABIJ010000001.1"/>
</dbReference>
<dbReference type="Proteomes" id="UP000321617">
    <property type="component" value="Unassembled WGS sequence"/>
</dbReference>
<evidence type="ECO:0000313" key="3">
    <source>
        <dbReference type="Proteomes" id="UP000321617"/>
    </source>
</evidence>
<gene>
    <name evidence="2" type="ORF">LX16_0876</name>
</gene>
<evidence type="ECO:0000313" key="2">
    <source>
        <dbReference type="EMBL" id="TWJ15176.1"/>
    </source>
</evidence>
<comment type="caution">
    <text evidence="2">The sequence shown here is derived from an EMBL/GenBank/DDBJ whole genome shotgun (WGS) entry which is preliminary data.</text>
</comment>
<protein>
    <submittedName>
        <fullName evidence="2">Uncharacterized protein</fullName>
    </submittedName>
</protein>
<reference evidence="2 3" key="1">
    <citation type="journal article" date="2013" name="Stand. Genomic Sci.">
        <title>Genomic Encyclopedia of Type Strains, Phase I: The one thousand microbial genomes (KMG-I) project.</title>
        <authorList>
            <person name="Kyrpides N.C."/>
            <person name="Woyke T."/>
            <person name="Eisen J.A."/>
            <person name="Garrity G."/>
            <person name="Lilburn T.G."/>
            <person name="Beck B.J."/>
            <person name="Whitman W.B."/>
            <person name="Hugenholtz P."/>
            <person name="Klenk H.P."/>
        </authorList>
    </citation>
    <scope>NUCLEOTIDE SEQUENCE [LARGE SCALE GENOMIC DNA]</scope>
    <source>
        <strain evidence="2 3">DSM 45044</strain>
    </source>
</reference>
<evidence type="ECO:0000256" key="1">
    <source>
        <dbReference type="SAM" id="MobiDB-lite"/>
    </source>
</evidence>
<feature type="region of interest" description="Disordered" evidence="1">
    <location>
        <begin position="32"/>
        <end position="61"/>
    </location>
</feature>
<dbReference type="EMBL" id="VLLL01000005">
    <property type="protein sequence ID" value="TWJ15176.1"/>
    <property type="molecule type" value="Genomic_DNA"/>
</dbReference>
<sequence>MHSPWPPGTTILIRHGRFGTAGWVLRRHRKDSRPFGDAYTGNRPPADWSEPASPPDGWDHPHRTLMWTSPGYTPAVAG</sequence>
<name>A0A562VBB7_9ACTN</name>
<accession>A0A562VBB7</accession>
<organism evidence="2 3">
    <name type="scientific">Stackebrandtia albiflava</name>
    <dbReference type="NCBI Taxonomy" id="406432"/>
    <lineage>
        <taxon>Bacteria</taxon>
        <taxon>Bacillati</taxon>
        <taxon>Actinomycetota</taxon>
        <taxon>Actinomycetes</taxon>
        <taxon>Glycomycetales</taxon>
        <taxon>Glycomycetaceae</taxon>
        <taxon>Stackebrandtia</taxon>
    </lineage>
</organism>
<dbReference type="AlphaFoldDB" id="A0A562VBB7"/>
<proteinExistence type="predicted"/>
<keyword evidence="3" id="KW-1185">Reference proteome</keyword>